<sequence>MTTAGQESTPTDATTKPRAFHVGLMRRTGSTFEYKSAAVIGLSPDGGVFIAPMQHGPWRYGLLEGNLSALPSSAETPLKPKLHYHRSGLVYATLAGQELERKSLKLTPLPRLRHSQIFSLHCVRTWELPTRTKSLKLGDQITSVTRWPDVAVWTVFVLQASPKLRDQLLIPGVPSVGMLAGDNHTHAVVSLSAYGREAILLITVRSHDGWVGLPAVGGTTVAALSWHAGEPTNREVSFGLWSSQLRNPMIKWEESLPASLTPTQTTSVKRLEDDVDRMADFTVPDGGHRSRPPVHGYNDFADTPFARPYSEQEPPEV</sequence>
<organism evidence="2 3">
    <name type="scientific">Nocardioides astragali</name>
    <dbReference type="NCBI Taxonomy" id="1776736"/>
    <lineage>
        <taxon>Bacteria</taxon>
        <taxon>Bacillati</taxon>
        <taxon>Actinomycetota</taxon>
        <taxon>Actinomycetes</taxon>
        <taxon>Propionibacteriales</taxon>
        <taxon>Nocardioidaceae</taxon>
        <taxon>Nocardioides</taxon>
    </lineage>
</organism>
<evidence type="ECO:0000313" key="3">
    <source>
        <dbReference type="Proteomes" id="UP001596524"/>
    </source>
</evidence>
<dbReference type="EMBL" id="JBHTCH010000025">
    <property type="protein sequence ID" value="MFC7362484.1"/>
    <property type="molecule type" value="Genomic_DNA"/>
</dbReference>
<gene>
    <name evidence="2" type="ORF">ACFQO6_19600</name>
</gene>
<feature type="region of interest" description="Disordered" evidence="1">
    <location>
        <begin position="282"/>
        <end position="317"/>
    </location>
</feature>
<accession>A0ABW2N7P6</accession>
<reference evidence="3" key="1">
    <citation type="journal article" date="2019" name="Int. J. Syst. Evol. Microbiol.">
        <title>The Global Catalogue of Microorganisms (GCM) 10K type strain sequencing project: providing services to taxonomists for standard genome sequencing and annotation.</title>
        <authorList>
            <consortium name="The Broad Institute Genomics Platform"/>
            <consortium name="The Broad Institute Genome Sequencing Center for Infectious Disease"/>
            <person name="Wu L."/>
            <person name="Ma J."/>
        </authorList>
    </citation>
    <scope>NUCLEOTIDE SEQUENCE [LARGE SCALE GENOMIC DNA]</scope>
    <source>
        <strain evidence="3">FCH27</strain>
    </source>
</reference>
<evidence type="ECO:0000256" key="1">
    <source>
        <dbReference type="SAM" id="MobiDB-lite"/>
    </source>
</evidence>
<dbReference type="RefSeq" id="WP_255889092.1">
    <property type="nucleotide sequence ID" value="NZ_JAFMZM010000001.1"/>
</dbReference>
<protein>
    <submittedName>
        <fullName evidence="2">Uncharacterized protein</fullName>
    </submittedName>
</protein>
<comment type="caution">
    <text evidence="2">The sequence shown here is derived from an EMBL/GenBank/DDBJ whole genome shotgun (WGS) entry which is preliminary data.</text>
</comment>
<proteinExistence type="predicted"/>
<evidence type="ECO:0000313" key="2">
    <source>
        <dbReference type="EMBL" id="MFC7362484.1"/>
    </source>
</evidence>
<name>A0ABW2N7P6_9ACTN</name>
<dbReference type="Proteomes" id="UP001596524">
    <property type="component" value="Unassembled WGS sequence"/>
</dbReference>
<keyword evidence="3" id="KW-1185">Reference proteome</keyword>